<evidence type="ECO:0000313" key="1">
    <source>
        <dbReference type="EMBL" id="KAI3746332.1"/>
    </source>
</evidence>
<dbReference type="Proteomes" id="UP001055879">
    <property type="component" value="Linkage Group LG03"/>
</dbReference>
<name>A0ACB9DID9_ARCLA</name>
<gene>
    <name evidence="1" type="ORF">L6452_08760</name>
</gene>
<sequence length="1046" mass="113716">MEMDSTSRGRTFDRSSRDPATLKKPRLLTEETPFLRGSSNVPNGGGRPLVQRQPALGFRSTVERDRDSESIDSIRGGGGYQPQSLTQSQLQQQQHHELVSQYRTALAELTFNSKPIITNLTIIAGENLQAAKAIAATICTNILEVPSDQKLPSLYLLDSIVKNIGRDYIKYFAARLPEVFCKAYRQVDAAVHPGMRHLFGTWKGVFPPQSLQFIEKELGFQSAANGSSALAASRSEPQPQRPGRSIHVNPKYLEARQRLQQSSTAKGPTSDTNLINSPEDTEREDRITANISSVRPRADPRLKNIQQAQRDVESGSICENDGAPYSDFDYGSDVLNPSETSYGKLSEIVAEQGFDNSWYGAGSNNTTETISGQRNGFDVKHGFPNLSVSRSANADVKLQPMNNIASKRGGEANTSWKNSEEEEYMWDDMNSRLAIPGKSGSSSKRDPRAHPVNEKLGFENRLQKQQGIQNIGSRVDREASSDSPSANQKDGAVFRQPVQPLGSRRTLLDHAEVHSTSFSGVPTSVNSLSKTSLQPQIGASHIGTQSLGFPPNAITSQQRHTLVAASPSGQAPTHQRPPSPSFPTYHSSKILQNLVGQDPSTTHQLAGADGKPVRSRGQKNTGLSSQSFQESFQGIPRISQMANPQNAQIRDLQTSSHQLPLHPKKHALLHPGTISEPSQSPTTKIVDANLLDGSKSLVADIPGPSTTGNLLAAVSSIFGNKSVAGSILQMNSQTESNSRPPVPSGPPPTRFTSSHDSILPLPPGPPSLVGSTSTQTSSMATAASNPVSSLLSTLVAKGLIYASKADSPSDPTPTRSQSPKIDTPPSQTVPAVVSSVLSTSSRNDESSLSSSAVRSTQSTTVDIKSLIGFEFKPDVIRRSHPAVISELIDDLPHQCHICGLRFKLQERFDRHLEWHTLKNPEFNTPNKASRRWFRNSDDWVIEKPELHSSDQTTLPTDSLEAVVEIDGEQMVSADESQCVCILCGELFDDFYSQELDKWMFRGAVHLSIKDGEAGNIGGPIVHAHCISENSLSDLDLSNDVKREESE</sequence>
<accession>A0ACB9DID9</accession>
<reference evidence="1 2" key="2">
    <citation type="journal article" date="2022" name="Mol. Ecol. Resour.">
        <title>The genomes of chicory, endive, great burdock and yacon provide insights into Asteraceae paleo-polyploidization history and plant inulin production.</title>
        <authorList>
            <person name="Fan W."/>
            <person name="Wang S."/>
            <person name="Wang H."/>
            <person name="Wang A."/>
            <person name="Jiang F."/>
            <person name="Liu H."/>
            <person name="Zhao H."/>
            <person name="Xu D."/>
            <person name="Zhang Y."/>
        </authorList>
    </citation>
    <scope>NUCLEOTIDE SEQUENCE [LARGE SCALE GENOMIC DNA]</scope>
    <source>
        <strain evidence="2">cv. Niubang</strain>
    </source>
</reference>
<comment type="caution">
    <text evidence="1">The sequence shown here is derived from an EMBL/GenBank/DDBJ whole genome shotgun (WGS) entry which is preliminary data.</text>
</comment>
<proteinExistence type="predicted"/>
<keyword evidence="2" id="KW-1185">Reference proteome</keyword>
<dbReference type="EMBL" id="CM042049">
    <property type="protein sequence ID" value="KAI3746332.1"/>
    <property type="molecule type" value="Genomic_DNA"/>
</dbReference>
<organism evidence="1 2">
    <name type="scientific">Arctium lappa</name>
    <name type="common">Greater burdock</name>
    <name type="synonym">Lappa major</name>
    <dbReference type="NCBI Taxonomy" id="4217"/>
    <lineage>
        <taxon>Eukaryota</taxon>
        <taxon>Viridiplantae</taxon>
        <taxon>Streptophyta</taxon>
        <taxon>Embryophyta</taxon>
        <taxon>Tracheophyta</taxon>
        <taxon>Spermatophyta</taxon>
        <taxon>Magnoliopsida</taxon>
        <taxon>eudicotyledons</taxon>
        <taxon>Gunneridae</taxon>
        <taxon>Pentapetalae</taxon>
        <taxon>asterids</taxon>
        <taxon>campanulids</taxon>
        <taxon>Asterales</taxon>
        <taxon>Asteraceae</taxon>
        <taxon>Carduoideae</taxon>
        <taxon>Cardueae</taxon>
        <taxon>Arctiinae</taxon>
        <taxon>Arctium</taxon>
    </lineage>
</organism>
<protein>
    <submittedName>
        <fullName evidence="1">Uncharacterized protein</fullName>
    </submittedName>
</protein>
<evidence type="ECO:0000313" key="2">
    <source>
        <dbReference type="Proteomes" id="UP001055879"/>
    </source>
</evidence>
<reference evidence="2" key="1">
    <citation type="journal article" date="2022" name="Mol. Ecol. Resour.">
        <title>The genomes of chicory, endive, great burdock and yacon provide insights into Asteraceae palaeo-polyploidization history and plant inulin production.</title>
        <authorList>
            <person name="Fan W."/>
            <person name="Wang S."/>
            <person name="Wang H."/>
            <person name="Wang A."/>
            <person name="Jiang F."/>
            <person name="Liu H."/>
            <person name="Zhao H."/>
            <person name="Xu D."/>
            <person name="Zhang Y."/>
        </authorList>
    </citation>
    <scope>NUCLEOTIDE SEQUENCE [LARGE SCALE GENOMIC DNA]</scope>
    <source>
        <strain evidence="2">cv. Niubang</strain>
    </source>
</reference>